<evidence type="ECO:0000256" key="2">
    <source>
        <dbReference type="ARBA" id="ARBA00023015"/>
    </source>
</evidence>
<dbReference type="GO" id="GO:0021915">
    <property type="term" value="P:neural tube development"/>
    <property type="evidence" value="ECO:0007669"/>
    <property type="project" value="TreeGrafter"/>
</dbReference>
<evidence type="ECO:0000313" key="10">
    <source>
        <dbReference type="Proteomes" id="UP000694427"/>
    </source>
</evidence>
<dbReference type="Proteomes" id="UP000694427">
    <property type="component" value="Unplaced"/>
</dbReference>
<dbReference type="PANTHER" id="PTHR11037">
    <property type="entry name" value="TRANSCRIPTION FACTOR CP2"/>
    <property type="match status" value="1"/>
</dbReference>
<comment type="subcellular location">
    <subcellularLocation>
        <location evidence="1 6">Nucleus</location>
    </subcellularLocation>
</comment>
<feature type="domain" description="Grh/CP2 DB" evidence="8">
    <location>
        <begin position="215"/>
        <end position="452"/>
    </location>
</feature>
<evidence type="ECO:0000256" key="5">
    <source>
        <dbReference type="ARBA" id="ARBA00023242"/>
    </source>
</evidence>
<sequence length="591" mass="67666">MAQEENKRLVVVVPNEMNIPSRRAFTSEDEAWKSYLENPLTAATKAMMSINGDEDSVAALGILYDYYKVRNHLRIGQDGLESAENRIQVLKSLPVNLSLNTDVHSAENKQDLFGPVPAEEGVVATVKADVYSQAFSNHHQQQGIQYQRMTYHQPLQDPVSVSHDGYMKDEQCSTPDSTFEDSYPEETMVSFLVDKQSVFLSLMIFIHTTVFLSTPRDMFQYSIEASRSVREKAGEGPMIYLNKGQFYGITLSETRANKGHRHPISKVRSVVMVVFGQEKYRDEQLKHWNYWHTRQHTAKQRVLDIADYKESFSTIGNIEEIAYNAVSFTWDVNEEAKVFITVNCLSTDFSSQKGVKGLPLMIQIDTYSYNNRSNRPIHRAYSQIKVFCDKGAERKIRDEEKKQLRKKVKGQAVGNQGHDGKRGSFATLAQKRPDITLFKTMTDLESQPVLFIPDVHLNNLQRAGIIIIINFICFSCSVAMKRPFRSSEEDISPPAKYSREERRVLLYVRRETDEVFDALMLRSPTLKSLLEAISGKYSIPVEKMTKIYKKSKKGILVNMDDNIIEHYCNEDTFILSIDNQADCFRVTLTEI</sequence>
<keyword evidence="10" id="KW-1185">Reference proteome</keyword>
<reference evidence="9" key="2">
    <citation type="submission" date="2025-09" db="UniProtKB">
        <authorList>
            <consortium name="Ensembl"/>
        </authorList>
    </citation>
    <scope>IDENTIFICATION</scope>
</reference>
<protein>
    <submittedName>
        <fullName evidence="9">Grainyhead-like transcription factor 2a</fullName>
    </submittedName>
</protein>
<keyword evidence="2" id="KW-0805">Transcription regulation</keyword>
<gene>
    <name evidence="9" type="primary">LOC109111378</name>
</gene>
<evidence type="ECO:0000313" key="9">
    <source>
        <dbReference type="Ensembl" id="ENSCCRP00010104407.1"/>
    </source>
</evidence>
<dbReference type="GO" id="GO:0000978">
    <property type="term" value="F:RNA polymerase II cis-regulatory region sequence-specific DNA binding"/>
    <property type="evidence" value="ECO:0007669"/>
    <property type="project" value="TreeGrafter"/>
</dbReference>
<dbReference type="InterPro" id="IPR057520">
    <property type="entry name" value="GRHL1/CP2_C"/>
</dbReference>
<dbReference type="Pfam" id="PF25416">
    <property type="entry name" value="GRHL1_C"/>
    <property type="match status" value="1"/>
</dbReference>
<name>A0A8C1PKG2_CYPCA</name>
<dbReference type="GO" id="GO:0001228">
    <property type="term" value="F:DNA-binding transcription activator activity, RNA polymerase II-specific"/>
    <property type="evidence" value="ECO:0007669"/>
    <property type="project" value="TreeGrafter"/>
</dbReference>
<dbReference type="GO" id="GO:0007420">
    <property type="term" value="P:brain development"/>
    <property type="evidence" value="ECO:0007669"/>
    <property type="project" value="TreeGrafter"/>
</dbReference>
<dbReference type="AlphaFoldDB" id="A0A8C1PKG2"/>
<dbReference type="PROSITE" id="PS51968">
    <property type="entry name" value="GRH_CP2_DB"/>
    <property type="match status" value="1"/>
</dbReference>
<dbReference type="PANTHER" id="PTHR11037:SF17">
    <property type="entry name" value="GRAINYHEAD-LIKE PROTEIN 2 HOMOLOG"/>
    <property type="match status" value="1"/>
</dbReference>
<organism evidence="9 10">
    <name type="scientific">Cyprinus carpio</name>
    <name type="common">Common carp</name>
    <dbReference type="NCBI Taxonomy" id="7962"/>
    <lineage>
        <taxon>Eukaryota</taxon>
        <taxon>Metazoa</taxon>
        <taxon>Chordata</taxon>
        <taxon>Craniata</taxon>
        <taxon>Vertebrata</taxon>
        <taxon>Euteleostomi</taxon>
        <taxon>Actinopterygii</taxon>
        <taxon>Neopterygii</taxon>
        <taxon>Teleostei</taxon>
        <taxon>Ostariophysi</taxon>
        <taxon>Cypriniformes</taxon>
        <taxon>Cyprinidae</taxon>
        <taxon>Cyprininae</taxon>
        <taxon>Cyprinus</taxon>
    </lineage>
</organism>
<dbReference type="Ensembl" id="ENSCCRT00010116014.1">
    <property type="protein sequence ID" value="ENSCCRP00010104407.1"/>
    <property type="gene ID" value="ENSCCRG00010046001.1"/>
</dbReference>
<evidence type="ECO:0000256" key="1">
    <source>
        <dbReference type="ARBA" id="ARBA00004123"/>
    </source>
</evidence>
<evidence type="ECO:0000259" key="8">
    <source>
        <dbReference type="PROSITE" id="PS51968"/>
    </source>
</evidence>
<evidence type="ECO:0000256" key="4">
    <source>
        <dbReference type="ARBA" id="ARBA00023163"/>
    </source>
</evidence>
<evidence type="ECO:0000256" key="6">
    <source>
        <dbReference type="PROSITE-ProRule" id="PRU01313"/>
    </source>
</evidence>
<dbReference type="GO" id="GO:0005634">
    <property type="term" value="C:nucleus"/>
    <property type="evidence" value="ECO:0007669"/>
    <property type="project" value="UniProtKB-SubCell"/>
</dbReference>
<keyword evidence="4" id="KW-0804">Transcription</keyword>
<evidence type="ECO:0000256" key="3">
    <source>
        <dbReference type="ARBA" id="ARBA00023125"/>
    </source>
</evidence>
<keyword evidence="3 6" id="KW-0238">DNA-binding</keyword>
<proteinExistence type="predicted"/>
<dbReference type="InterPro" id="IPR040167">
    <property type="entry name" value="TF_CP2-like"/>
</dbReference>
<accession>A0A8C1PKG2</accession>
<reference evidence="9" key="1">
    <citation type="submission" date="2025-08" db="UniProtKB">
        <authorList>
            <consortium name="Ensembl"/>
        </authorList>
    </citation>
    <scope>IDENTIFICATION</scope>
</reference>
<feature type="region of interest" description="Disordered" evidence="7">
    <location>
        <begin position="401"/>
        <end position="423"/>
    </location>
</feature>
<keyword evidence="5 6" id="KW-0539">Nucleus</keyword>
<evidence type="ECO:0000256" key="7">
    <source>
        <dbReference type="SAM" id="MobiDB-lite"/>
    </source>
</evidence>
<dbReference type="Pfam" id="PF04516">
    <property type="entry name" value="CP2"/>
    <property type="match status" value="1"/>
</dbReference>
<dbReference type="InterPro" id="IPR007604">
    <property type="entry name" value="CP2"/>
</dbReference>